<evidence type="ECO:0000313" key="2">
    <source>
        <dbReference type="EMBL" id="KNE65805.1"/>
    </source>
</evidence>
<keyword evidence="3" id="KW-1185">Reference proteome</keyword>
<sequence>MKSDRGKKLASAKSLRTIAELWSIEAEHDQLITEREARRVALLAEKATAVTVEDENVSGSKRSASPTPLQRVPTTTAQTDALGHIDWNKEGGVESECPYIPNAPYIPKKRKTYAGDRVAVDPAASNVQNGEPAAPSAASAPSKP</sequence>
<feature type="compositionally biased region" description="Polar residues" evidence="1">
    <location>
        <begin position="57"/>
        <end position="77"/>
    </location>
</feature>
<proteinExistence type="predicted"/>
<dbReference type="VEuPathDB" id="FungiDB:AMAG_19215"/>
<dbReference type="AlphaFoldDB" id="A0A0L0STT1"/>
<feature type="region of interest" description="Disordered" evidence="1">
    <location>
        <begin position="120"/>
        <end position="144"/>
    </location>
</feature>
<dbReference type="Proteomes" id="UP000054350">
    <property type="component" value="Unassembled WGS sequence"/>
</dbReference>
<reference evidence="3" key="2">
    <citation type="submission" date="2009-11" db="EMBL/GenBank/DDBJ databases">
        <title>The Genome Sequence of Allomyces macrogynus strain ATCC 38327.</title>
        <authorList>
            <consortium name="The Broad Institute Genome Sequencing Platform"/>
            <person name="Russ C."/>
            <person name="Cuomo C."/>
            <person name="Shea T."/>
            <person name="Young S.K."/>
            <person name="Zeng Q."/>
            <person name="Koehrsen M."/>
            <person name="Haas B."/>
            <person name="Borodovsky M."/>
            <person name="Guigo R."/>
            <person name="Alvarado L."/>
            <person name="Berlin A."/>
            <person name="Borenstein D."/>
            <person name="Chen Z."/>
            <person name="Engels R."/>
            <person name="Freedman E."/>
            <person name="Gellesch M."/>
            <person name="Goldberg J."/>
            <person name="Griggs A."/>
            <person name="Gujja S."/>
            <person name="Heiman D."/>
            <person name="Hepburn T."/>
            <person name="Howarth C."/>
            <person name="Jen D."/>
            <person name="Larson L."/>
            <person name="Lewis B."/>
            <person name="Mehta T."/>
            <person name="Park D."/>
            <person name="Pearson M."/>
            <person name="Roberts A."/>
            <person name="Saif S."/>
            <person name="Shenoy N."/>
            <person name="Sisk P."/>
            <person name="Stolte C."/>
            <person name="Sykes S."/>
            <person name="Walk T."/>
            <person name="White J."/>
            <person name="Yandava C."/>
            <person name="Burger G."/>
            <person name="Gray M.W."/>
            <person name="Holland P.W.H."/>
            <person name="King N."/>
            <person name="Lang F.B.F."/>
            <person name="Roger A.J."/>
            <person name="Ruiz-Trillo I."/>
            <person name="Lander E."/>
            <person name="Nusbaum C."/>
        </authorList>
    </citation>
    <scope>NUCLEOTIDE SEQUENCE [LARGE SCALE GENOMIC DNA]</scope>
    <source>
        <strain evidence="3">ATCC 38327</strain>
    </source>
</reference>
<organism evidence="2 3">
    <name type="scientific">Allomyces macrogynus (strain ATCC 38327)</name>
    <name type="common">Allomyces javanicus var. macrogynus</name>
    <dbReference type="NCBI Taxonomy" id="578462"/>
    <lineage>
        <taxon>Eukaryota</taxon>
        <taxon>Fungi</taxon>
        <taxon>Fungi incertae sedis</taxon>
        <taxon>Blastocladiomycota</taxon>
        <taxon>Blastocladiomycetes</taxon>
        <taxon>Blastocladiales</taxon>
        <taxon>Blastocladiaceae</taxon>
        <taxon>Allomyces</taxon>
    </lineage>
</organism>
<dbReference type="EMBL" id="GG745348">
    <property type="protein sequence ID" value="KNE65805.1"/>
    <property type="molecule type" value="Genomic_DNA"/>
</dbReference>
<feature type="compositionally biased region" description="Low complexity" evidence="1">
    <location>
        <begin position="132"/>
        <end position="144"/>
    </location>
</feature>
<evidence type="ECO:0000256" key="1">
    <source>
        <dbReference type="SAM" id="MobiDB-lite"/>
    </source>
</evidence>
<feature type="region of interest" description="Disordered" evidence="1">
    <location>
        <begin position="52"/>
        <end position="77"/>
    </location>
</feature>
<gene>
    <name evidence="2" type="ORF">AMAG_19215</name>
</gene>
<reference evidence="2 3" key="1">
    <citation type="submission" date="2009-11" db="EMBL/GenBank/DDBJ databases">
        <title>Annotation of Allomyces macrogynus ATCC 38327.</title>
        <authorList>
            <consortium name="The Broad Institute Genome Sequencing Platform"/>
            <person name="Russ C."/>
            <person name="Cuomo C."/>
            <person name="Burger G."/>
            <person name="Gray M.W."/>
            <person name="Holland P.W.H."/>
            <person name="King N."/>
            <person name="Lang F.B.F."/>
            <person name="Roger A.J."/>
            <person name="Ruiz-Trillo I."/>
            <person name="Young S.K."/>
            <person name="Zeng Q."/>
            <person name="Gargeya S."/>
            <person name="Fitzgerald M."/>
            <person name="Haas B."/>
            <person name="Abouelleil A."/>
            <person name="Alvarado L."/>
            <person name="Arachchi H.M."/>
            <person name="Berlin A."/>
            <person name="Chapman S.B."/>
            <person name="Gearin G."/>
            <person name="Goldberg J."/>
            <person name="Griggs A."/>
            <person name="Gujja S."/>
            <person name="Hansen M."/>
            <person name="Heiman D."/>
            <person name="Howarth C."/>
            <person name="Larimer J."/>
            <person name="Lui A."/>
            <person name="MacDonald P.J.P."/>
            <person name="McCowen C."/>
            <person name="Montmayeur A."/>
            <person name="Murphy C."/>
            <person name="Neiman D."/>
            <person name="Pearson M."/>
            <person name="Priest M."/>
            <person name="Roberts A."/>
            <person name="Saif S."/>
            <person name="Shea T."/>
            <person name="Sisk P."/>
            <person name="Stolte C."/>
            <person name="Sykes S."/>
            <person name="Wortman J."/>
            <person name="Nusbaum C."/>
            <person name="Birren B."/>
        </authorList>
    </citation>
    <scope>NUCLEOTIDE SEQUENCE [LARGE SCALE GENOMIC DNA]</scope>
    <source>
        <strain evidence="2 3">ATCC 38327</strain>
    </source>
</reference>
<protein>
    <submittedName>
        <fullName evidence="2">Uncharacterized protein</fullName>
    </submittedName>
</protein>
<dbReference type="OrthoDB" id="10262250at2759"/>
<accession>A0A0L0STT1</accession>
<name>A0A0L0STT1_ALLM3</name>
<evidence type="ECO:0000313" key="3">
    <source>
        <dbReference type="Proteomes" id="UP000054350"/>
    </source>
</evidence>